<sequence length="139" mass="16024">LERMPCMLNYRFSGHINRDCCSRKLKPTPVTKYFRVILSLLDSLTLDVGVLLEPVGDEPYETLKSRLLKRYGQSNGNRFNELTITVAVGDMKPSFQDFYLHLEPTKLLEAFVVCTEKALFFKELHRDGFPTSRSANWTS</sequence>
<dbReference type="AlphaFoldDB" id="A0A0V0Y895"/>
<proteinExistence type="predicted"/>
<accession>A0A0V0Y895</accession>
<dbReference type="EMBL" id="JYDU01000041">
    <property type="protein sequence ID" value="KRX96670.1"/>
    <property type="molecule type" value="Genomic_DNA"/>
</dbReference>
<name>A0A0V0Y895_TRIPS</name>
<gene>
    <name evidence="1" type="ORF">T4E_7088</name>
</gene>
<evidence type="ECO:0000313" key="2">
    <source>
        <dbReference type="Proteomes" id="UP000054815"/>
    </source>
</evidence>
<protein>
    <submittedName>
        <fullName evidence="1">Uncharacterized protein</fullName>
    </submittedName>
</protein>
<comment type="caution">
    <text evidence="1">The sequence shown here is derived from an EMBL/GenBank/DDBJ whole genome shotgun (WGS) entry which is preliminary data.</text>
</comment>
<evidence type="ECO:0000313" key="1">
    <source>
        <dbReference type="EMBL" id="KRX96670.1"/>
    </source>
</evidence>
<dbReference type="Proteomes" id="UP000054815">
    <property type="component" value="Unassembled WGS sequence"/>
</dbReference>
<feature type="non-terminal residue" evidence="1">
    <location>
        <position position="1"/>
    </location>
</feature>
<reference evidence="1 2" key="1">
    <citation type="submission" date="2015-01" db="EMBL/GenBank/DDBJ databases">
        <title>Evolution of Trichinella species and genotypes.</title>
        <authorList>
            <person name="Korhonen P.K."/>
            <person name="Edoardo P."/>
            <person name="Giuseppe L.R."/>
            <person name="Gasser R.B."/>
        </authorList>
    </citation>
    <scope>NUCLEOTIDE SEQUENCE [LARGE SCALE GENOMIC DNA]</scope>
    <source>
        <strain evidence="1">ISS141</strain>
    </source>
</reference>
<organism evidence="1 2">
    <name type="scientific">Trichinella pseudospiralis</name>
    <name type="common">Parasitic roundworm</name>
    <dbReference type="NCBI Taxonomy" id="6337"/>
    <lineage>
        <taxon>Eukaryota</taxon>
        <taxon>Metazoa</taxon>
        <taxon>Ecdysozoa</taxon>
        <taxon>Nematoda</taxon>
        <taxon>Enoplea</taxon>
        <taxon>Dorylaimia</taxon>
        <taxon>Trichinellida</taxon>
        <taxon>Trichinellidae</taxon>
        <taxon>Trichinella</taxon>
    </lineage>
</organism>